<dbReference type="OrthoDB" id="10068075at2759"/>
<reference evidence="3" key="1">
    <citation type="submission" date="2016-06" db="UniProtKB">
        <authorList>
            <consortium name="WormBaseParasite"/>
        </authorList>
    </citation>
    <scope>IDENTIFICATION</scope>
</reference>
<dbReference type="AlphaFoldDB" id="A0A183BDQ2"/>
<accession>A0A183BDQ2</accession>
<protein>
    <submittedName>
        <fullName evidence="3">Alpha-soluble NSF attachment protein</fullName>
    </submittedName>
</protein>
<evidence type="ECO:0000313" key="2">
    <source>
        <dbReference type="Proteomes" id="UP000272942"/>
    </source>
</evidence>
<dbReference type="WBParaSite" id="ECPE_0001738201-mRNA-1">
    <property type="protein sequence ID" value="ECPE_0001738201-mRNA-1"/>
    <property type="gene ID" value="ECPE_0001738201"/>
</dbReference>
<dbReference type="EMBL" id="UZAN01068744">
    <property type="protein sequence ID" value="VDP94628.1"/>
    <property type="molecule type" value="Genomic_DNA"/>
</dbReference>
<dbReference type="Proteomes" id="UP000272942">
    <property type="component" value="Unassembled WGS sequence"/>
</dbReference>
<reference evidence="1 2" key="2">
    <citation type="submission" date="2018-11" db="EMBL/GenBank/DDBJ databases">
        <authorList>
            <consortium name="Pathogen Informatics"/>
        </authorList>
    </citation>
    <scope>NUCLEOTIDE SEQUENCE [LARGE SCALE GENOMIC DNA]</scope>
    <source>
        <strain evidence="1 2">Egypt</strain>
    </source>
</reference>
<keyword evidence="2" id="KW-1185">Reference proteome</keyword>
<evidence type="ECO:0000313" key="3">
    <source>
        <dbReference type="WBParaSite" id="ECPE_0001738201-mRNA-1"/>
    </source>
</evidence>
<proteinExistence type="predicted"/>
<name>A0A183BDQ2_9TREM</name>
<sequence length="161" mass="18292">MSRSEEGVPEDPMSLLHLEKYSNLEYDGVMIERYKESALEVARLTKEMTYRENFYSEAQKGFGEAKKTVECCAILDPSEGYGEAFRILSHCFGQPHILARAHIDELVDGSDQELRPSSAHEASWGNEKLQKYVTTTELPVTLELLSNNRCRRKTNAESITV</sequence>
<evidence type="ECO:0000313" key="1">
    <source>
        <dbReference type="EMBL" id="VDP94628.1"/>
    </source>
</evidence>
<organism evidence="3">
    <name type="scientific">Echinostoma caproni</name>
    <dbReference type="NCBI Taxonomy" id="27848"/>
    <lineage>
        <taxon>Eukaryota</taxon>
        <taxon>Metazoa</taxon>
        <taxon>Spiralia</taxon>
        <taxon>Lophotrochozoa</taxon>
        <taxon>Platyhelminthes</taxon>
        <taxon>Trematoda</taxon>
        <taxon>Digenea</taxon>
        <taxon>Plagiorchiida</taxon>
        <taxon>Echinostomata</taxon>
        <taxon>Echinostomatoidea</taxon>
        <taxon>Echinostomatidae</taxon>
        <taxon>Echinostoma</taxon>
    </lineage>
</organism>
<gene>
    <name evidence="1" type="ORF">ECPE_LOCUS17338</name>
</gene>